<dbReference type="PANTHER" id="PTHR43025">
    <property type="entry name" value="MONOGALACTOSYLDIACYLGLYCEROL SYNTHASE"/>
    <property type="match status" value="1"/>
</dbReference>
<gene>
    <name evidence="1" type="ORF">NUM_03990</name>
</gene>
<dbReference type="PANTHER" id="PTHR43025:SF3">
    <property type="entry name" value="MONOGALACTOSYLDIACYLGLYCEROL SYNTHASE 1, CHLOROPLASTIC"/>
    <property type="match status" value="1"/>
</dbReference>
<dbReference type="InterPro" id="IPR050519">
    <property type="entry name" value="Glycosyltransf_28_UgtP"/>
</dbReference>
<proteinExistence type="predicted"/>
<comment type="caution">
    <text evidence="1">The sequence shown here is derived from an EMBL/GenBank/DDBJ whole genome shotgun (WGS) entry which is preliminary data.</text>
</comment>
<dbReference type="Gene3D" id="3.40.50.2000">
    <property type="entry name" value="Glycogen Phosphorylase B"/>
    <property type="match status" value="1"/>
</dbReference>
<keyword evidence="2" id="KW-1185">Reference proteome</keyword>
<reference evidence="2" key="1">
    <citation type="journal article" date="2021" name="Int. J. Syst. Evol. Microbiol.">
        <title>Actinocatenispora comari sp. nov., an endophytic actinomycete isolated from aerial parts of Comarum salesowianum.</title>
        <authorList>
            <person name="Oyunbileg N."/>
            <person name="Iizaka Y."/>
            <person name="Hamada M."/>
            <person name="Davaapurev B.O."/>
            <person name="Fukumoto A."/>
            <person name="Tsetseg B."/>
            <person name="Kato F."/>
            <person name="Tamura T."/>
            <person name="Batkhuu J."/>
            <person name="Anzai Y."/>
        </authorList>
    </citation>
    <scope>NUCLEOTIDE SEQUENCE [LARGE SCALE GENOMIC DNA]</scope>
    <source>
        <strain evidence="2">NUM-2625</strain>
    </source>
</reference>
<accession>A0A8J4A7K2</accession>
<evidence type="ECO:0000313" key="2">
    <source>
        <dbReference type="Proteomes" id="UP000614996"/>
    </source>
</evidence>
<evidence type="ECO:0000313" key="1">
    <source>
        <dbReference type="EMBL" id="GIL25144.1"/>
    </source>
</evidence>
<protein>
    <recommendedName>
        <fullName evidence="3">UDP-N-acetylglucosamine:LPS N-acetylglucosamine transferase</fullName>
    </recommendedName>
</protein>
<dbReference type="RefSeq" id="WP_207122783.1">
    <property type="nucleotide sequence ID" value="NZ_BOPO01000004.1"/>
</dbReference>
<dbReference type="Proteomes" id="UP000614996">
    <property type="component" value="Unassembled WGS sequence"/>
</dbReference>
<dbReference type="EMBL" id="BOPO01000004">
    <property type="protein sequence ID" value="GIL25144.1"/>
    <property type="molecule type" value="Genomic_DNA"/>
</dbReference>
<organism evidence="1 2">
    <name type="scientific">Actinocatenispora comari</name>
    <dbReference type="NCBI Taxonomy" id="2807577"/>
    <lineage>
        <taxon>Bacteria</taxon>
        <taxon>Bacillati</taxon>
        <taxon>Actinomycetota</taxon>
        <taxon>Actinomycetes</taxon>
        <taxon>Micromonosporales</taxon>
        <taxon>Micromonosporaceae</taxon>
        <taxon>Actinocatenispora</taxon>
    </lineage>
</organism>
<name>A0A8J4A7K2_9ACTN</name>
<sequence length="353" mass="37216">MSHVAIVSASVGAGHDGAAAELTRRLGAAGYKTDRYDLLDLLPRSLAQLLTTGYYRQLTSAPWSYQATVRVFDRAGPTGFAAWAVRGADRPILRLVRPDTVAVVSTYPLASQALGRLRRSGSLRVPAISYLTDPSVHRIWIAAGVDACLAGYDVTAAQARRLGAAGVRRVAPAVPPDFRPAGTRAEIAAARRAFRLPPTGKLALVVAGSLGLGRPELTAREIAGTGLATPVVVCGRHRALHQRLSGVPGLVALGWVDEMPTLLRAVDLVVHNGGGLTSLEALATGLPVLTYRPLAGHGRANASILDRAGIIPWIRCPAQLPAVLRRTLDRPTPVPVDRSTDPAEAIVDCALAR</sequence>
<dbReference type="AlphaFoldDB" id="A0A8J4A7K2"/>
<evidence type="ECO:0008006" key="3">
    <source>
        <dbReference type="Google" id="ProtNLM"/>
    </source>
</evidence>
<dbReference type="SUPFAM" id="SSF53756">
    <property type="entry name" value="UDP-Glycosyltransferase/glycogen phosphorylase"/>
    <property type="match status" value="1"/>
</dbReference>